<accession>A0A8T2XZU7</accession>
<organism evidence="2 3">
    <name type="scientific">Populus deltoides</name>
    <name type="common">Eastern poplar</name>
    <name type="synonym">Eastern cottonwood</name>
    <dbReference type="NCBI Taxonomy" id="3696"/>
    <lineage>
        <taxon>Eukaryota</taxon>
        <taxon>Viridiplantae</taxon>
        <taxon>Streptophyta</taxon>
        <taxon>Embryophyta</taxon>
        <taxon>Tracheophyta</taxon>
        <taxon>Spermatophyta</taxon>
        <taxon>Magnoliopsida</taxon>
        <taxon>eudicotyledons</taxon>
        <taxon>Gunneridae</taxon>
        <taxon>Pentapetalae</taxon>
        <taxon>rosids</taxon>
        <taxon>fabids</taxon>
        <taxon>Malpighiales</taxon>
        <taxon>Salicaceae</taxon>
        <taxon>Saliceae</taxon>
        <taxon>Populus</taxon>
    </lineage>
</organism>
<reference evidence="2" key="1">
    <citation type="journal article" date="2021" name="J. Hered.">
        <title>Genome Assembly of Salicaceae Populus deltoides (Eastern Cottonwood) I-69 Based on Nanopore Sequencing and Hi-C Technologies.</title>
        <authorList>
            <person name="Bai S."/>
            <person name="Wu H."/>
            <person name="Zhang J."/>
            <person name="Pan Z."/>
            <person name="Zhao W."/>
            <person name="Li Z."/>
            <person name="Tong C."/>
        </authorList>
    </citation>
    <scope>NUCLEOTIDE SEQUENCE</scope>
    <source>
        <tissue evidence="2">Leaf</tissue>
    </source>
</reference>
<dbReference type="AlphaFoldDB" id="A0A8T2XZU7"/>
<evidence type="ECO:0000256" key="1">
    <source>
        <dbReference type="SAM" id="MobiDB-lite"/>
    </source>
</evidence>
<gene>
    <name evidence="2" type="ORF">H0E87_017301</name>
</gene>
<feature type="region of interest" description="Disordered" evidence="1">
    <location>
        <begin position="51"/>
        <end position="82"/>
    </location>
</feature>
<keyword evidence="3" id="KW-1185">Reference proteome</keyword>
<dbReference type="Proteomes" id="UP000807159">
    <property type="component" value="Chromosome 9"/>
</dbReference>
<evidence type="ECO:0000313" key="2">
    <source>
        <dbReference type="EMBL" id="KAH8498331.1"/>
    </source>
</evidence>
<feature type="compositionally biased region" description="Basic and acidic residues" evidence="1">
    <location>
        <begin position="13"/>
        <end position="32"/>
    </location>
</feature>
<proteinExistence type="predicted"/>
<feature type="region of interest" description="Disordered" evidence="1">
    <location>
        <begin position="1"/>
        <end position="33"/>
    </location>
</feature>
<evidence type="ECO:0000313" key="3">
    <source>
        <dbReference type="Proteomes" id="UP000807159"/>
    </source>
</evidence>
<sequence>MPEAIQGQDPEENDKLVKNVVPEEPKNERPLDLDDWSNRCIYHEAPETETDKLDFDDWSNRQLRSPLSLPPNQDSAKMPNQQKMVSCEVDEMSRFDVQFVFKGLNTLGISCTMRDWNLEISILELNLAV</sequence>
<feature type="compositionally biased region" description="Polar residues" evidence="1">
    <location>
        <begin position="60"/>
        <end position="82"/>
    </location>
</feature>
<name>A0A8T2XZU7_POPDE</name>
<comment type="caution">
    <text evidence="2">The sequence shown here is derived from an EMBL/GenBank/DDBJ whole genome shotgun (WGS) entry which is preliminary data.</text>
</comment>
<protein>
    <submittedName>
        <fullName evidence="2">Uncharacterized protein</fullName>
    </submittedName>
</protein>
<dbReference type="EMBL" id="JACEGQ020000009">
    <property type="protein sequence ID" value="KAH8498331.1"/>
    <property type="molecule type" value="Genomic_DNA"/>
</dbReference>